<keyword evidence="2" id="KW-1185">Reference proteome</keyword>
<proteinExistence type="predicted"/>
<dbReference type="EMBL" id="JNBS01003980">
    <property type="protein sequence ID" value="OQR84445.1"/>
    <property type="molecule type" value="Genomic_DNA"/>
</dbReference>
<reference evidence="1 2" key="1">
    <citation type="journal article" date="2014" name="Genome Biol. Evol.">
        <title>The secreted proteins of Achlya hypogyna and Thraustotheca clavata identify the ancestral oomycete secretome and reveal gene acquisitions by horizontal gene transfer.</title>
        <authorList>
            <person name="Misner I."/>
            <person name="Blouin N."/>
            <person name="Leonard G."/>
            <person name="Richards T.A."/>
            <person name="Lane C.E."/>
        </authorList>
    </citation>
    <scope>NUCLEOTIDE SEQUENCE [LARGE SCALE GENOMIC DNA]</scope>
    <source>
        <strain evidence="1 2">ATCC 34112</strain>
    </source>
</reference>
<name>A0A1V9YFC6_9STRA</name>
<dbReference type="AlphaFoldDB" id="A0A1V9YFC6"/>
<evidence type="ECO:0000313" key="2">
    <source>
        <dbReference type="Proteomes" id="UP000243217"/>
    </source>
</evidence>
<accession>A0A1V9YFC6</accession>
<organism evidence="1 2">
    <name type="scientific">Thraustotheca clavata</name>
    <dbReference type="NCBI Taxonomy" id="74557"/>
    <lineage>
        <taxon>Eukaryota</taxon>
        <taxon>Sar</taxon>
        <taxon>Stramenopiles</taxon>
        <taxon>Oomycota</taxon>
        <taxon>Saprolegniomycetes</taxon>
        <taxon>Saprolegniales</taxon>
        <taxon>Achlyaceae</taxon>
        <taxon>Thraustotheca</taxon>
    </lineage>
</organism>
<gene>
    <name evidence="1" type="ORF">THRCLA_10826</name>
</gene>
<protein>
    <submittedName>
        <fullName evidence="1">Uncharacterized protein</fullName>
    </submittedName>
</protein>
<comment type="caution">
    <text evidence="1">The sequence shown here is derived from an EMBL/GenBank/DDBJ whole genome shotgun (WGS) entry which is preliminary data.</text>
</comment>
<evidence type="ECO:0000313" key="1">
    <source>
        <dbReference type="EMBL" id="OQR84445.1"/>
    </source>
</evidence>
<dbReference type="OrthoDB" id="10501985at2759"/>
<sequence length="148" mass="14730">MGNTPSPMTLGYGMPSGLPSTPTSTPTFIYVGTAGTCSGVPAPNMDPTNCQGQWSPFSGTTCTINKLSITSDQCKGLSGNWAVASPTPAPPPAPTPAPTANPCACKTGAACPSTGLCGSCIVNGVCSSIYPTSAECTSFVNGAKWCGK</sequence>
<dbReference type="Proteomes" id="UP000243217">
    <property type="component" value="Unassembled WGS sequence"/>
</dbReference>